<reference evidence="1" key="1">
    <citation type="submission" date="2014-11" db="EMBL/GenBank/DDBJ databases">
        <authorList>
            <person name="Amaro Gonzalez C."/>
        </authorList>
    </citation>
    <scope>NUCLEOTIDE SEQUENCE</scope>
</reference>
<organism evidence="1">
    <name type="scientific">Anguilla anguilla</name>
    <name type="common">European freshwater eel</name>
    <name type="synonym">Muraena anguilla</name>
    <dbReference type="NCBI Taxonomy" id="7936"/>
    <lineage>
        <taxon>Eukaryota</taxon>
        <taxon>Metazoa</taxon>
        <taxon>Chordata</taxon>
        <taxon>Craniata</taxon>
        <taxon>Vertebrata</taxon>
        <taxon>Euteleostomi</taxon>
        <taxon>Actinopterygii</taxon>
        <taxon>Neopterygii</taxon>
        <taxon>Teleostei</taxon>
        <taxon>Anguilliformes</taxon>
        <taxon>Anguillidae</taxon>
        <taxon>Anguilla</taxon>
    </lineage>
</organism>
<evidence type="ECO:0000313" key="1">
    <source>
        <dbReference type="EMBL" id="JAH36098.1"/>
    </source>
</evidence>
<proteinExistence type="predicted"/>
<dbReference type="EMBL" id="GBXM01072479">
    <property type="protein sequence ID" value="JAH36098.1"/>
    <property type="molecule type" value="Transcribed_RNA"/>
</dbReference>
<protein>
    <submittedName>
        <fullName evidence="1">Uncharacterized protein</fullName>
    </submittedName>
</protein>
<dbReference type="AlphaFoldDB" id="A0A0E9S6C6"/>
<sequence>MGKSILLIFGEVLGRFLDP</sequence>
<name>A0A0E9S6C6_ANGAN</name>
<accession>A0A0E9S6C6</accession>
<reference evidence="1" key="2">
    <citation type="journal article" date="2015" name="Fish Shellfish Immunol.">
        <title>Early steps in the European eel (Anguilla anguilla)-Vibrio vulnificus interaction in the gills: Role of the RtxA13 toxin.</title>
        <authorList>
            <person name="Callol A."/>
            <person name="Pajuelo D."/>
            <person name="Ebbesson L."/>
            <person name="Teles M."/>
            <person name="MacKenzie S."/>
            <person name="Amaro C."/>
        </authorList>
    </citation>
    <scope>NUCLEOTIDE SEQUENCE</scope>
</reference>